<dbReference type="InterPro" id="IPR050365">
    <property type="entry name" value="TIM50"/>
</dbReference>
<dbReference type="InterPro" id="IPR036412">
    <property type="entry name" value="HAD-like_sf"/>
</dbReference>
<comment type="caution">
    <text evidence="2">The sequence shown here is derived from an EMBL/GenBank/DDBJ whole genome shotgun (WGS) entry which is preliminary data.</text>
</comment>
<evidence type="ECO:0000313" key="2">
    <source>
        <dbReference type="EMBL" id="MVN87913.1"/>
    </source>
</evidence>
<dbReference type="SUPFAM" id="SSF56784">
    <property type="entry name" value="HAD-like"/>
    <property type="match status" value="1"/>
</dbReference>
<name>A0A7C9HST4_9DEIO</name>
<dbReference type="EMBL" id="WQLB01000020">
    <property type="protein sequence ID" value="MVN87913.1"/>
    <property type="molecule type" value="Genomic_DNA"/>
</dbReference>
<dbReference type="Pfam" id="PF03031">
    <property type="entry name" value="NIF"/>
    <property type="match status" value="1"/>
</dbReference>
<gene>
    <name evidence="2" type="ORF">GO986_14215</name>
</gene>
<accession>A0A7C9HST4</accession>
<sequence>MTAPLPRPLLVLDLDETLWHGVPDQTALSGVRFGLRPFLGQFLHTVSQGYDLAVWTAASEDWMLCGLDATRQATGFDLRGQAVFLWARDRCAWRRSETGELHPRKPARKFRAGWVRARYPRSRILVVDDLASNYACGYGHLVKVTSWTGAQDDTELLRLGPYLLTLAAHPDLRQVEKRGWQARSAAD</sequence>
<keyword evidence="3" id="KW-1185">Reference proteome</keyword>
<organism evidence="2 3">
    <name type="scientific">Deinococcus arboris</name>
    <dbReference type="NCBI Taxonomy" id="2682977"/>
    <lineage>
        <taxon>Bacteria</taxon>
        <taxon>Thermotogati</taxon>
        <taxon>Deinococcota</taxon>
        <taxon>Deinococci</taxon>
        <taxon>Deinococcales</taxon>
        <taxon>Deinococcaceae</taxon>
        <taxon>Deinococcus</taxon>
    </lineage>
</organism>
<dbReference type="Proteomes" id="UP000483286">
    <property type="component" value="Unassembled WGS sequence"/>
</dbReference>
<dbReference type="RefSeq" id="WP_157459974.1">
    <property type="nucleotide sequence ID" value="NZ_WQLB01000020.1"/>
</dbReference>
<evidence type="ECO:0000259" key="1">
    <source>
        <dbReference type="PROSITE" id="PS50969"/>
    </source>
</evidence>
<reference evidence="2 3" key="1">
    <citation type="submission" date="2019-12" db="EMBL/GenBank/DDBJ databases">
        <title>Deinococcus sp. HMF7620 Genome sequencing and assembly.</title>
        <authorList>
            <person name="Kang H."/>
            <person name="Kim H."/>
            <person name="Joh K."/>
        </authorList>
    </citation>
    <scope>NUCLEOTIDE SEQUENCE [LARGE SCALE GENOMIC DNA]</scope>
    <source>
        <strain evidence="2 3">HMF7620</strain>
    </source>
</reference>
<evidence type="ECO:0000313" key="3">
    <source>
        <dbReference type="Proteomes" id="UP000483286"/>
    </source>
</evidence>
<dbReference type="SMART" id="SM00577">
    <property type="entry name" value="CPDc"/>
    <property type="match status" value="1"/>
</dbReference>
<dbReference type="InterPro" id="IPR004274">
    <property type="entry name" value="FCP1_dom"/>
</dbReference>
<dbReference type="PANTHER" id="PTHR12210">
    <property type="entry name" value="DULLARD PROTEIN PHOSPHATASE"/>
    <property type="match status" value="1"/>
</dbReference>
<dbReference type="InterPro" id="IPR023214">
    <property type="entry name" value="HAD_sf"/>
</dbReference>
<proteinExistence type="predicted"/>
<dbReference type="PROSITE" id="PS50969">
    <property type="entry name" value="FCP1"/>
    <property type="match status" value="1"/>
</dbReference>
<protein>
    <submittedName>
        <fullName evidence="2">Phosphoprotein phosphatase</fullName>
    </submittedName>
</protein>
<dbReference type="AlphaFoldDB" id="A0A7C9HST4"/>
<dbReference type="Gene3D" id="3.40.50.1000">
    <property type="entry name" value="HAD superfamily/HAD-like"/>
    <property type="match status" value="1"/>
</dbReference>
<feature type="domain" description="FCP1 homology" evidence="1">
    <location>
        <begin position="3"/>
        <end position="166"/>
    </location>
</feature>